<gene>
    <name evidence="1" type="ORF">DT376_39965</name>
</gene>
<reference evidence="1 2" key="1">
    <citation type="submission" date="2018-07" db="EMBL/GenBank/DDBJ databases">
        <title>Mechanisms of high-level aminoglycoside resistance among Gram-negative pathogens in Brazil.</title>
        <authorList>
            <person name="Ballaben A.S."/>
            <person name="Darini A.L.C."/>
            <person name="Doi Y."/>
        </authorList>
    </citation>
    <scope>NUCLEOTIDE SEQUENCE [LARGE SCALE GENOMIC DNA]</scope>
    <source>
        <strain evidence="1 2">B2-305</strain>
    </source>
</reference>
<dbReference type="GO" id="GO:0016740">
    <property type="term" value="F:transferase activity"/>
    <property type="evidence" value="ECO:0007669"/>
    <property type="project" value="UniProtKB-KW"/>
</dbReference>
<comment type="caution">
    <text evidence="1">The sequence shown here is derived from an EMBL/GenBank/DDBJ whole genome shotgun (WGS) entry which is preliminary data.</text>
</comment>
<keyword evidence="1" id="KW-0808">Transferase</keyword>
<name>A0A367LW49_PSEAI</name>
<sequence>VEAMQRGLPAMGSDIPVFREIGGEFMAYFDLADPQTLANLVTRFEATGEFPAERPVGEWRWIGWHEASRQLIARILLALGKAPAHGEAVHADCG</sequence>
<evidence type="ECO:0000313" key="2">
    <source>
        <dbReference type="Proteomes" id="UP000253594"/>
    </source>
</evidence>
<protein>
    <submittedName>
        <fullName evidence="1">Glycosyltransferase family 1 protein</fullName>
    </submittedName>
</protein>
<dbReference type="Proteomes" id="UP000253594">
    <property type="component" value="Unassembled WGS sequence"/>
</dbReference>
<dbReference type="EMBL" id="QORE01003079">
    <property type="protein sequence ID" value="RCI69436.1"/>
    <property type="molecule type" value="Genomic_DNA"/>
</dbReference>
<evidence type="ECO:0000313" key="1">
    <source>
        <dbReference type="EMBL" id="RCI69436.1"/>
    </source>
</evidence>
<dbReference type="AlphaFoldDB" id="A0A367LW49"/>
<organism evidence="1 2">
    <name type="scientific">Pseudomonas aeruginosa</name>
    <dbReference type="NCBI Taxonomy" id="287"/>
    <lineage>
        <taxon>Bacteria</taxon>
        <taxon>Pseudomonadati</taxon>
        <taxon>Pseudomonadota</taxon>
        <taxon>Gammaproteobacteria</taxon>
        <taxon>Pseudomonadales</taxon>
        <taxon>Pseudomonadaceae</taxon>
        <taxon>Pseudomonas</taxon>
    </lineage>
</organism>
<feature type="non-terminal residue" evidence="1">
    <location>
        <position position="1"/>
    </location>
</feature>
<accession>A0A367LW49</accession>
<proteinExistence type="predicted"/>